<dbReference type="PROSITE" id="PS50076">
    <property type="entry name" value="DNAJ_2"/>
    <property type="match status" value="1"/>
</dbReference>
<dbReference type="InterPro" id="IPR036869">
    <property type="entry name" value="J_dom_sf"/>
</dbReference>
<feature type="domain" description="J" evidence="2">
    <location>
        <begin position="269"/>
        <end position="338"/>
    </location>
</feature>
<dbReference type="EMBL" id="VAFM01000001">
    <property type="protein sequence ID" value="TKW61350.1"/>
    <property type="molecule type" value="Genomic_DNA"/>
</dbReference>
<sequence>MALAQRMAFFDGGFRYLGRDYLLRDIRHIDWWHGTDRQTGSDGKPIPRYRSRLKITLANGKTVPIRTKSQWGTTNSTILQDAHKVIVDAAEILLARSFNYRMDAYEKDFAQKGYVQWDDYQITRDGSLFYRSSYCFNLNDPLVRSMLYSFKLVAMLSHKHWWGKLLMPLVRTDETLELERDRDCFLYLLRRHIGLYWPKEALRVYRGVQADGTPVGATVPPGAQASPQGQPVPDYQAPPREAPRARQNEYVPPPPPPPPPPKPRLGEEHYLGILELREGVAWTEVKSGYRSLAKRYHPDLMRGRGASAAELKLAEDKLKTVNEAYAWLEDYYRMKPRG</sequence>
<dbReference type="PRINTS" id="PR00625">
    <property type="entry name" value="JDOMAIN"/>
</dbReference>
<comment type="caution">
    <text evidence="3">The sequence shown here is derived from an EMBL/GenBank/DDBJ whole genome shotgun (WGS) entry which is preliminary data.</text>
</comment>
<evidence type="ECO:0000313" key="3">
    <source>
        <dbReference type="EMBL" id="TKW61350.1"/>
    </source>
</evidence>
<protein>
    <recommendedName>
        <fullName evidence="2">J domain-containing protein</fullName>
    </recommendedName>
</protein>
<evidence type="ECO:0000313" key="4">
    <source>
        <dbReference type="Proteomes" id="UP000320948"/>
    </source>
</evidence>
<dbReference type="AlphaFoldDB" id="A0A6N4R3H6"/>
<feature type="region of interest" description="Disordered" evidence="1">
    <location>
        <begin position="215"/>
        <end position="266"/>
    </location>
</feature>
<proteinExistence type="predicted"/>
<name>A0A6N4R3H6_BLAVI</name>
<gene>
    <name evidence="3" type="ORF">DI628_01605</name>
</gene>
<dbReference type="CDD" id="cd06257">
    <property type="entry name" value="DnaJ"/>
    <property type="match status" value="1"/>
</dbReference>
<feature type="compositionally biased region" description="Pro residues" evidence="1">
    <location>
        <begin position="251"/>
        <end position="263"/>
    </location>
</feature>
<dbReference type="InterPro" id="IPR001623">
    <property type="entry name" value="DnaJ_domain"/>
</dbReference>
<dbReference type="Proteomes" id="UP000320948">
    <property type="component" value="Unassembled WGS sequence"/>
</dbReference>
<evidence type="ECO:0000259" key="2">
    <source>
        <dbReference type="PROSITE" id="PS50076"/>
    </source>
</evidence>
<evidence type="ECO:0000256" key="1">
    <source>
        <dbReference type="SAM" id="MobiDB-lite"/>
    </source>
</evidence>
<feature type="compositionally biased region" description="Low complexity" evidence="1">
    <location>
        <begin position="219"/>
        <end position="233"/>
    </location>
</feature>
<dbReference type="SMART" id="SM00271">
    <property type="entry name" value="DnaJ"/>
    <property type="match status" value="1"/>
</dbReference>
<dbReference type="SUPFAM" id="SSF46565">
    <property type="entry name" value="Chaperone J-domain"/>
    <property type="match status" value="1"/>
</dbReference>
<reference evidence="3 4" key="1">
    <citation type="journal article" date="2017" name="Nat. Commun.">
        <title>In situ click chemistry generation of cyclooxygenase-2 inhibitors.</title>
        <authorList>
            <person name="Bhardwaj A."/>
            <person name="Kaur J."/>
            <person name="Wuest M."/>
            <person name="Wuest F."/>
        </authorList>
    </citation>
    <scope>NUCLEOTIDE SEQUENCE [LARGE SCALE GENOMIC DNA]</scope>
    <source>
        <strain evidence="3">S2_018_000_R2_106</strain>
    </source>
</reference>
<organism evidence="3 4">
    <name type="scientific">Blastochloris viridis</name>
    <name type="common">Rhodopseudomonas viridis</name>
    <dbReference type="NCBI Taxonomy" id="1079"/>
    <lineage>
        <taxon>Bacteria</taxon>
        <taxon>Pseudomonadati</taxon>
        <taxon>Pseudomonadota</taxon>
        <taxon>Alphaproteobacteria</taxon>
        <taxon>Hyphomicrobiales</taxon>
        <taxon>Blastochloridaceae</taxon>
        <taxon>Blastochloris</taxon>
    </lineage>
</organism>
<accession>A0A6N4R3H6</accession>
<dbReference type="Pfam" id="PF00226">
    <property type="entry name" value="DnaJ"/>
    <property type="match status" value="1"/>
</dbReference>
<dbReference type="Gene3D" id="1.10.287.110">
    <property type="entry name" value="DnaJ domain"/>
    <property type="match status" value="1"/>
</dbReference>